<feature type="domain" description="Ig-like" evidence="4">
    <location>
        <begin position="6"/>
        <end position="110"/>
    </location>
</feature>
<evidence type="ECO:0000259" key="4">
    <source>
        <dbReference type="PROSITE" id="PS50835"/>
    </source>
</evidence>
<dbReference type="GO" id="GO:0005576">
    <property type="term" value="C:extracellular region"/>
    <property type="evidence" value="ECO:0007669"/>
    <property type="project" value="UniProtKB-ARBA"/>
</dbReference>
<dbReference type="InterPro" id="IPR050199">
    <property type="entry name" value="IgHV"/>
</dbReference>
<keyword evidence="6" id="KW-1185">Reference proteome</keyword>
<dbReference type="SMART" id="SM00406">
    <property type="entry name" value="IGv"/>
    <property type="match status" value="1"/>
</dbReference>
<dbReference type="AlphaFoldDB" id="A0A8T2KEC1"/>
<dbReference type="GO" id="GO:0002250">
    <property type="term" value="P:adaptive immune response"/>
    <property type="evidence" value="ECO:0007669"/>
    <property type="project" value="UniProtKB-KW"/>
</dbReference>
<reference evidence="5" key="1">
    <citation type="thesis" date="2020" institute="ProQuest LLC" country="789 East Eisenhower Parkway, Ann Arbor, MI, USA">
        <title>Comparative Genomics and Chromosome Evolution.</title>
        <authorList>
            <person name="Mudd A.B."/>
        </authorList>
    </citation>
    <scope>NUCLEOTIDE SEQUENCE</scope>
    <source>
        <strain evidence="5">Female2</strain>
        <tissue evidence="5">Blood</tissue>
    </source>
</reference>
<dbReference type="InterPro" id="IPR013783">
    <property type="entry name" value="Ig-like_fold"/>
</dbReference>
<keyword evidence="1" id="KW-0391">Immunity</keyword>
<evidence type="ECO:0000313" key="6">
    <source>
        <dbReference type="Proteomes" id="UP000812440"/>
    </source>
</evidence>
<dbReference type="SUPFAM" id="SSF48726">
    <property type="entry name" value="Immunoglobulin"/>
    <property type="match status" value="1"/>
</dbReference>
<evidence type="ECO:0000256" key="1">
    <source>
        <dbReference type="ARBA" id="ARBA00022859"/>
    </source>
</evidence>
<organism evidence="5 6">
    <name type="scientific">Hymenochirus boettgeri</name>
    <name type="common">Congo dwarf clawed frog</name>
    <dbReference type="NCBI Taxonomy" id="247094"/>
    <lineage>
        <taxon>Eukaryota</taxon>
        <taxon>Metazoa</taxon>
        <taxon>Chordata</taxon>
        <taxon>Craniata</taxon>
        <taxon>Vertebrata</taxon>
        <taxon>Euteleostomi</taxon>
        <taxon>Amphibia</taxon>
        <taxon>Batrachia</taxon>
        <taxon>Anura</taxon>
        <taxon>Pipoidea</taxon>
        <taxon>Pipidae</taxon>
        <taxon>Pipinae</taxon>
        <taxon>Hymenochirus</taxon>
    </lineage>
</organism>
<dbReference type="Proteomes" id="UP000812440">
    <property type="component" value="Chromosome 1"/>
</dbReference>
<sequence>MTGVTSQITLVQSGVGTVKPGEVLQLTCKVSGASLTDSSKIGAIYWVRDLTGKGLEWIGGIWHDGVARYQQSMQGRITVTRDVNKGEVYLKITGMKPEESSQYYCTKEPH</sequence>
<evidence type="ECO:0000256" key="2">
    <source>
        <dbReference type="ARBA" id="ARBA00023130"/>
    </source>
</evidence>
<keyword evidence="3" id="KW-1280">Immunoglobulin</keyword>
<dbReference type="GO" id="GO:0019814">
    <property type="term" value="C:immunoglobulin complex"/>
    <property type="evidence" value="ECO:0007669"/>
    <property type="project" value="UniProtKB-KW"/>
</dbReference>
<dbReference type="PANTHER" id="PTHR23266">
    <property type="entry name" value="IMMUNOGLOBULIN HEAVY CHAIN"/>
    <property type="match status" value="1"/>
</dbReference>
<protein>
    <recommendedName>
        <fullName evidence="4">Ig-like domain-containing protein</fullName>
    </recommendedName>
</protein>
<dbReference type="Gene3D" id="2.60.40.10">
    <property type="entry name" value="Immunoglobulins"/>
    <property type="match status" value="1"/>
</dbReference>
<dbReference type="OrthoDB" id="9426090at2759"/>
<name>A0A8T2KEC1_9PIPI</name>
<dbReference type="InterPro" id="IPR013106">
    <property type="entry name" value="Ig_V-set"/>
</dbReference>
<gene>
    <name evidence="5" type="ORF">GDO86_001592</name>
</gene>
<evidence type="ECO:0000313" key="5">
    <source>
        <dbReference type="EMBL" id="KAG8455469.1"/>
    </source>
</evidence>
<proteinExistence type="predicted"/>
<dbReference type="Pfam" id="PF07686">
    <property type="entry name" value="V-set"/>
    <property type="match status" value="1"/>
</dbReference>
<keyword evidence="2" id="KW-1064">Adaptive immunity</keyword>
<dbReference type="InterPro" id="IPR007110">
    <property type="entry name" value="Ig-like_dom"/>
</dbReference>
<accession>A0A8T2KEC1</accession>
<comment type="caution">
    <text evidence="5">The sequence shown here is derived from an EMBL/GenBank/DDBJ whole genome shotgun (WGS) entry which is preliminary data.</text>
</comment>
<dbReference type="PROSITE" id="PS50835">
    <property type="entry name" value="IG_LIKE"/>
    <property type="match status" value="1"/>
</dbReference>
<dbReference type="EMBL" id="JAACNH010000001">
    <property type="protein sequence ID" value="KAG8455469.1"/>
    <property type="molecule type" value="Genomic_DNA"/>
</dbReference>
<evidence type="ECO:0000256" key="3">
    <source>
        <dbReference type="ARBA" id="ARBA00043265"/>
    </source>
</evidence>
<dbReference type="InterPro" id="IPR036179">
    <property type="entry name" value="Ig-like_dom_sf"/>
</dbReference>